<dbReference type="HOGENOM" id="CLU_1405951_0_0_2"/>
<dbReference type="KEGG" id="hru:Halru_2785"/>
<dbReference type="GeneID" id="14377600"/>
<dbReference type="EMBL" id="CP003050">
    <property type="protein sequence ID" value="AGB17358.1"/>
    <property type="molecule type" value="Genomic_DNA"/>
</dbReference>
<feature type="region of interest" description="Disordered" evidence="1">
    <location>
        <begin position="1"/>
        <end position="78"/>
    </location>
</feature>
<dbReference type="RefSeq" id="WP_015301950.1">
    <property type="nucleotide sequence ID" value="NC_019964.1"/>
</dbReference>
<dbReference type="Proteomes" id="UP000010846">
    <property type="component" value="Chromosome"/>
</dbReference>
<keyword evidence="3" id="KW-1185">Reference proteome</keyword>
<dbReference type="eggNOG" id="arCOG09089">
    <property type="taxonomic scope" value="Archaea"/>
</dbReference>
<gene>
    <name evidence="2" type="ordered locus">Halru_2785</name>
</gene>
<dbReference type="PROSITE" id="PS51257">
    <property type="entry name" value="PROKAR_LIPOPROTEIN"/>
    <property type="match status" value="1"/>
</dbReference>
<dbReference type="AlphaFoldDB" id="L0IEV5"/>
<evidence type="ECO:0000313" key="3">
    <source>
        <dbReference type="Proteomes" id="UP000010846"/>
    </source>
</evidence>
<proteinExistence type="predicted"/>
<protein>
    <submittedName>
        <fullName evidence="2">Uncharacterized protein</fullName>
    </submittedName>
</protein>
<accession>L0IEV5</accession>
<feature type="compositionally biased region" description="Acidic residues" evidence="1">
    <location>
        <begin position="24"/>
        <end position="72"/>
    </location>
</feature>
<evidence type="ECO:0000313" key="2">
    <source>
        <dbReference type="EMBL" id="AGB17358.1"/>
    </source>
</evidence>
<name>L0IEV5_HALRX</name>
<sequence length="193" mass="20411">MRRRKLLAGLGSTATIPLVAGCLTDDDEDDDENEEEEENSSDDGNESIDDGENGSEDGNESDDGNESEDGNDNESTTNSIETLSQTELDDAAEDDRNVEATATVTADGESVVIEGQLEAATPCHEAVVTGTTLEDGTLTVRVGLEKTDADTCTQMISQIDYKATVDITDGEATSVVVVHTDRVDETTAADTEL</sequence>
<organism evidence="2 3">
    <name type="scientific">Halovivax ruber (strain DSM 18193 / JCM 13892 / XH-70)</name>
    <dbReference type="NCBI Taxonomy" id="797302"/>
    <lineage>
        <taxon>Archaea</taxon>
        <taxon>Methanobacteriati</taxon>
        <taxon>Methanobacteriota</taxon>
        <taxon>Stenosarchaea group</taxon>
        <taxon>Halobacteria</taxon>
        <taxon>Halobacteriales</taxon>
        <taxon>Natrialbaceae</taxon>
        <taxon>Halovivax</taxon>
    </lineage>
</organism>
<reference evidence="2" key="1">
    <citation type="submission" date="2011-09" db="EMBL/GenBank/DDBJ databases">
        <title>Complete sequence of Halovivax ruber XH-70.</title>
        <authorList>
            <consortium name="US DOE Joint Genome Institute"/>
            <person name="Lucas S."/>
            <person name="Han J."/>
            <person name="Lapidus A."/>
            <person name="Cheng J.-F."/>
            <person name="Goodwin L."/>
            <person name="Pitluck S."/>
            <person name="Peters L."/>
            <person name="Mikhailova N."/>
            <person name="Davenport K."/>
            <person name="Detter J.C."/>
            <person name="Han C."/>
            <person name="Tapia R."/>
            <person name="Land M."/>
            <person name="Hauser L."/>
            <person name="Kyrpides N."/>
            <person name="Ivanova N."/>
            <person name="Pagani I."/>
            <person name="Sproer C."/>
            <person name="Anderson I."/>
            <person name="Woyke T."/>
        </authorList>
    </citation>
    <scope>NUCLEOTIDE SEQUENCE</scope>
    <source>
        <strain evidence="2">XH-70</strain>
    </source>
</reference>
<evidence type="ECO:0000256" key="1">
    <source>
        <dbReference type="SAM" id="MobiDB-lite"/>
    </source>
</evidence>
<dbReference type="OrthoDB" id="313543at2157"/>